<dbReference type="Pfam" id="PF00990">
    <property type="entry name" value="GGDEF"/>
    <property type="match status" value="1"/>
</dbReference>
<feature type="domain" description="PAS" evidence="1">
    <location>
        <begin position="138"/>
        <end position="179"/>
    </location>
</feature>
<dbReference type="InterPro" id="IPR035965">
    <property type="entry name" value="PAS-like_dom_sf"/>
</dbReference>
<dbReference type="Gene3D" id="3.20.20.450">
    <property type="entry name" value="EAL domain"/>
    <property type="match status" value="1"/>
</dbReference>
<dbReference type="FunFam" id="3.30.70.270:FF:000001">
    <property type="entry name" value="Diguanylate cyclase domain protein"/>
    <property type="match status" value="1"/>
</dbReference>
<reference evidence="5 6" key="1">
    <citation type="submission" date="2019-09" db="EMBL/GenBank/DDBJ databases">
        <title>YIM 132548 draft genome.</title>
        <authorList>
            <person name="Jiang L."/>
        </authorList>
    </citation>
    <scope>NUCLEOTIDE SEQUENCE [LARGE SCALE GENOMIC DNA]</scope>
    <source>
        <strain evidence="5 6">YIM 132548</strain>
    </source>
</reference>
<dbReference type="InterPro" id="IPR043128">
    <property type="entry name" value="Rev_trsase/Diguanyl_cyclase"/>
</dbReference>
<evidence type="ECO:0000259" key="1">
    <source>
        <dbReference type="PROSITE" id="PS50112"/>
    </source>
</evidence>
<keyword evidence="6" id="KW-1185">Reference proteome</keyword>
<dbReference type="PANTHER" id="PTHR44757">
    <property type="entry name" value="DIGUANYLATE CYCLASE DGCP"/>
    <property type="match status" value="1"/>
</dbReference>
<dbReference type="InterPro" id="IPR052155">
    <property type="entry name" value="Biofilm_reg_signaling"/>
</dbReference>
<dbReference type="CDD" id="cd01949">
    <property type="entry name" value="GGDEF"/>
    <property type="match status" value="1"/>
</dbReference>
<dbReference type="Pfam" id="PF12860">
    <property type="entry name" value="PAS_7"/>
    <property type="match status" value="1"/>
</dbReference>
<dbReference type="SMART" id="SM00091">
    <property type="entry name" value="PAS"/>
    <property type="match status" value="2"/>
</dbReference>
<dbReference type="Proteomes" id="UP000441523">
    <property type="component" value="Unassembled WGS sequence"/>
</dbReference>
<proteinExistence type="predicted"/>
<dbReference type="CDD" id="cd00130">
    <property type="entry name" value="PAS"/>
    <property type="match status" value="1"/>
</dbReference>
<organism evidence="5 6">
    <name type="scientific">Methylobacterium planeticum</name>
    <dbReference type="NCBI Taxonomy" id="2615211"/>
    <lineage>
        <taxon>Bacteria</taxon>
        <taxon>Pseudomonadati</taxon>
        <taxon>Pseudomonadota</taxon>
        <taxon>Alphaproteobacteria</taxon>
        <taxon>Hyphomicrobiales</taxon>
        <taxon>Methylobacteriaceae</taxon>
        <taxon>Methylobacterium</taxon>
    </lineage>
</organism>
<dbReference type="SUPFAM" id="SSF55073">
    <property type="entry name" value="Nucleotide cyclase"/>
    <property type="match status" value="1"/>
</dbReference>
<dbReference type="InterPro" id="IPR035919">
    <property type="entry name" value="EAL_sf"/>
</dbReference>
<dbReference type="PANTHER" id="PTHR44757:SF2">
    <property type="entry name" value="BIOFILM ARCHITECTURE MAINTENANCE PROTEIN MBAA"/>
    <property type="match status" value="1"/>
</dbReference>
<dbReference type="PROSITE" id="PS50112">
    <property type="entry name" value="PAS"/>
    <property type="match status" value="2"/>
</dbReference>
<dbReference type="InterPro" id="IPR001633">
    <property type="entry name" value="EAL_dom"/>
</dbReference>
<feature type="domain" description="PAS" evidence="1">
    <location>
        <begin position="26"/>
        <end position="67"/>
    </location>
</feature>
<accession>A0A6N6MRB5</accession>
<protein>
    <submittedName>
        <fullName evidence="5">EAL domain-containing protein</fullName>
    </submittedName>
</protein>
<dbReference type="PROSITE" id="PS50887">
    <property type="entry name" value="GGDEF"/>
    <property type="match status" value="1"/>
</dbReference>
<evidence type="ECO:0000313" key="6">
    <source>
        <dbReference type="Proteomes" id="UP000441523"/>
    </source>
</evidence>
<evidence type="ECO:0000259" key="3">
    <source>
        <dbReference type="PROSITE" id="PS50883"/>
    </source>
</evidence>
<dbReference type="RefSeq" id="WP_150962682.1">
    <property type="nucleotide sequence ID" value="NZ_VZZJ01000005.1"/>
</dbReference>
<sequence>MRAAQPGVSPDPMYRLLVQGVRDYAIYMLDPDGVVTNWNAGAERAKGYRAEEIVGRTFACFYGPAERAAGAPERNLAVARREGRFEDEGWRLRKDGSQFWAHVVIDAIHDEDGCLVGFAKITRDRTEQRAAAERLRETSENLNLALSHMSQGLYLLDAQGRLVLCNDRFREILGLGEDETARGTAFPGLLRRVLARSRALRGPAGRGMRRTRRSPVMTAVFGSDVAEIALGEQILLIATRGLPTGGTVSTIEDVTERRRIENRIFHLAHHDSLTGLANRAAFNAYLDNLLAETGAATVLSLDLDRFKAVNDTFGHPAGDVLLNAVAERLRDSLREVDLVARLGGDEFVVVLADPGPEPERAARAVAERIIAMVGRPVDLDGQSAQIGVSIGIAIAPRDGRDAGTLFRHADIALYRAKAAGRNTHCFYEAGMSALLASRNRLELDLRQAVSAGEFQLQYQPALDLGRRTVSGCEALVRWVHPRRGLIGPGEFIPLAEETGLIVPLGAWILHEACREAAAWPDALRVAVNVSAVQFERPGLEHNVAAALAVSGLAPNRLELEITESVLMRDSEAVIACLHRLRALGVRIALDDFGTGYSSLGYLRRFPFDRIKIDRSFISEIDARETAAIVRAIVSLGGDLGARITAEGVETPDQLNFVHRMGCQEMQGYLLSCPLPVPELRCFLARTPALERAA</sequence>
<feature type="domain" description="EAL" evidence="3">
    <location>
        <begin position="438"/>
        <end position="687"/>
    </location>
</feature>
<evidence type="ECO:0000259" key="2">
    <source>
        <dbReference type="PROSITE" id="PS50113"/>
    </source>
</evidence>
<feature type="domain" description="PAC" evidence="2">
    <location>
        <begin position="85"/>
        <end position="137"/>
    </location>
</feature>
<dbReference type="Gene3D" id="3.30.70.270">
    <property type="match status" value="1"/>
</dbReference>
<dbReference type="InterPro" id="IPR000160">
    <property type="entry name" value="GGDEF_dom"/>
</dbReference>
<dbReference type="NCBIfam" id="TIGR00229">
    <property type="entry name" value="sensory_box"/>
    <property type="match status" value="1"/>
</dbReference>
<dbReference type="Pfam" id="PF13426">
    <property type="entry name" value="PAS_9"/>
    <property type="match status" value="1"/>
</dbReference>
<gene>
    <name evidence="5" type="ORF">F6X51_07840</name>
</gene>
<evidence type="ECO:0000313" key="5">
    <source>
        <dbReference type="EMBL" id="KAB1074285.1"/>
    </source>
</evidence>
<dbReference type="SUPFAM" id="SSF141868">
    <property type="entry name" value="EAL domain-like"/>
    <property type="match status" value="1"/>
</dbReference>
<dbReference type="InterPro" id="IPR000014">
    <property type="entry name" value="PAS"/>
</dbReference>
<dbReference type="Pfam" id="PF00563">
    <property type="entry name" value="EAL"/>
    <property type="match status" value="1"/>
</dbReference>
<dbReference type="EMBL" id="VZZJ01000005">
    <property type="protein sequence ID" value="KAB1074285.1"/>
    <property type="molecule type" value="Genomic_DNA"/>
</dbReference>
<comment type="caution">
    <text evidence="5">The sequence shown here is derived from an EMBL/GenBank/DDBJ whole genome shotgun (WGS) entry which is preliminary data.</text>
</comment>
<dbReference type="PROSITE" id="PS50113">
    <property type="entry name" value="PAC"/>
    <property type="match status" value="1"/>
</dbReference>
<dbReference type="AlphaFoldDB" id="A0A6N6MRB5"/>
<dbReference type="CDD" id="cd01948">
    <property type="entry name" value="EAL"/>
    <property type="match status" value="1"/>
</dbReference>
<dbReference type="SMART" id="SM00052">
    <property type="entry name" value="EAL"/>
    <property type="match status" value="1"/>
</dbReference>
<dbReference type="InterPro" id="IPR029787">
    <property type="entry name" value="Nucleotide_cyclase"/>
</dbReference>
<dbReference type="SUPFAM" id="SSF55785">
    <property type="entry name" value="PYP-like sensor domain (PAS domain)"/>
    <property type="match status" value="2"/>
</dbReference>
<dbReference type="PROSITE" id="PS50883">
    <property type="entry name" value="EAL"/>
    <property type="match status" value="1"/>
</dbReference>
<feature type="domain" description="GGDEF" evidence="4">
    <location>
        <begin position="294"/>
        <end position="429"/>
    </location>
</feature>
<name>A0A6N6MRB5_9HYPH</name>
<dbReference type="SMART" id="SM00267">
    <property type="entry name" value="GGDEF"/>
    <property type="match status" value="1"/>
</dbReference>
<dbReference type="NCBIfam" id="TIGR00254">
    <property type="entry name" value="GGDEF"/>
    <property type="match status" value="1"/>
</dbReference>
<evidence type="ECO:0000259" key="4">
    <source>
        <dbReference type="PROSITE" id="PS50887"/>
    </source>
</evidence>
<dbReference type="GO" id="GO:0003824">
    <property type="term" value="F:catalytic activity"/>
    <property type="evidence" value="ECO:0007669"/>
    <property type="project" value="UniProtKB-ARBA"/>
</dbReference>
<dbReference type="Gene3D" id="3.30.450.20">
    <property type="entry name" value="PAS domain"/>
    <property type="match status" value="2"/>
</dbReference>
<dbReference type="InterPro" id="IPR000700">
    <property type="entry name" value="PAS-assoc_C"/>
</dbReference>